<gene>
    <name evidence="1" type="ORF">Vau01_095310</name>
</gene>
<comment type="caution">
    <text evidence="1">The sequence shown here is derived from an EMBL/GenBank/DDBJ whole genome shotgun (WGS) entry which is preliminary data.</text>
</comment>
<evidence type="ECO:0000313" key="1">
    <source>
        <dbReference type="EMBL" id="GIJ62015.1"/>
    </source>
</evidence>
<dbReference type="Proteomes" id="UP000612585">
    <property type="component" value="Unassembled WGS sequence"/>
</dbReference>
<organism evidence="1 2">
    <name type="scientific">Virgisporangium aurantiacum</name>
    <dbReference type="NCBI Taxonomy" id="175570"/>
    <lineage>
        <taxon>Bacteria</taxon>
        <taxon>Bacillati</taxon>
        <taxon>Actinomycetota</taxon>
        <taxon>Actinomycetes</taxon>
        <taxon>Micromonosporales</taxon>
        <taxon>Micromonosporaceae</taxon>
        <taxon>Virgisporangium</taxon>
    </lineage>
</organism>
<sequence length="95" mass="11167">MPTGPTDQYNCNYQEYDYEYHSYLFGAHVWTNTCLVQDFAAGSAIANEYVRSRLPWYFYDFARIQAATVADLDYACSHPRARIQVWLGYIYLRCP</sequence>
<dbReference type="EMBL" id="BOPG01000072">
    <property type="protein sequence ID" value="GIJ62015.1"/>
    <property type="molecule type" value="Genomic_DNA"/>
</dbReference>
<name>A0A8J3ZI83_9ACTN</name>
<proteinExistence type="predicted"/>
<dbReference type="AlphaFoldDB" id="A0A8J3ZI83"/>
<evidence type="ECO:0000313" key="2">
    <source>
        <dbReference type="Proteomes" id="UP000612585"/>
    </source>
</evidence>
<accession>A0A8J3ZI83</accession>
<keyword evidence="2" id="KW-1185">Reference proteome</keyword>
<reference evidence="1" key="1">
    <citation type="submission" date="2021-01" db="EMBL/GenBank/DDBJ databases">
        <title>Whole genome shotgun sequence of Virgisporangium aurantiacum NBRC 16421.</title>
        <authorList>
            <person name="Komaki H."/>
            <person name="Tamura T."/>
        </authorList>
    </citation>
    <scope>NUCLEOTIDE SEQUENCE</scope>
    <source>
        <strain evidence="1">NBRC 16421</strain>
    </source>
</reference>
<protein>
    <submittedName>
        <fullName evidence="1">Uncharacterized protein</fullName>
    </submittedName>
</protein>